<evidence type="ECO:0000313" key="1">
    <source>
        <dbReference type="EMBL" id="KAI8534680.1"/>
    </source>
</evidence>
<dbReference type="EMBL" id="CM046397">
    <property type="protein sequence ID" value="KAI8534680.1"/>
    <property type="molecule type" value="Genomic_DNA"/>
</dbReference>
<evidence type="ECO:0000313" key="2">
    <source>
        <dbReference type="Proteomes" id="UP001062846"/>
    </source>
</evidence>
<reference evidence="1" key="1">
    <citation type="submission" date="2022-02" db="EMBL/GenBank/DDBJ databases">
        <title>Plant Genome Project.</title>
        <authorList>
            <person name="Zhang R.-G."/>
        </authorList>
    </citation>
    <scope>NUCLEOTIDE SEQUENCE</scope>
    <source>
        <strain evidence="1">AT1</strain>
    </source>
</reference>
<gene>
    <name evidence="1" type="ORF">RHMOL_Rhmol10G0109100</name>
</gene>
<dbReference type="Proteomes" id="UP001062846">
    <property type="component" value="Chromosome 10"/>
</dbReference>
<keyword evidence="2" id="KW-1185">Reference proteome</keyword>
<sequence length="153" mass="17337">MADLRTGADLTVANDARVLCRVVLDRGSRDLLNLPRADFSRVIQTVLTTREAELAAQNDNGISVVVFDPAGRRYSVGLRYLGDRYRFEGSDWLTLLGRNRITEGSLVTLWWSRKEVPGSNWMTRLHLYVAVARNAARVMHRCRCNDCGKDLQL</sequence>
<name>A0ACC0M186_RHOML</name>
<accession>A0ACC0M186</accession>
<comment type="caution">
    <text evidence="1">The sequence shown here is derived from an EMBL/GenBank/DDBJ whole genome shotgun (WGS) entry which is preliminary data.</text>
</comment>
<proteinExistence type="predicted"/>
<protein>
    <submittedName>
        <fullName evidence="1">Uncharacterized protein</fullName>
    </submittedName>
</protein>
<organism evidence="1 2">
    <name type="scientific">Rhododendron molle</name>
    <name type="common">Chinese azalea</name>
    <name type="synonym">Azalea mollis</name>
    <dbReference type="NCBI Taxonomy" id="49168"/>
    <lineage>
        <taxon>Eukaryota</taxon>
        <taxon>Viridiplantae</taxon>
        <taxon>Streptophyta</taxon>
        <taxon>Embryophyta</taxon>
        <taxon>Tracheophyta</taxon>
        <taxon>Spermatophyta</taxon>
        <taxon>Magnoliopsida</taxon>
        <taxon>eudicotyledons</taxon>
        <taxon>Gunneridae</taxon>
        <taxon>Pentapetalae</taxon>
        <taxon>asterids</taxon>
        <taxon>Ericales</taxon>
        <taxon>Ericaceae</taxon>
        <taxon>Ericoideae</taxon>
        <taxon>Rhodoreae</taxon>
        <taxon>Rhododendron</taxon>
    </lineage>
</organism>